<dbReference type="EMBL" id="SRZB01000018">
    <property type="protein sequence ID" value="TGX98399.1"/>
    <property type="molecule type" value="Genomic_DNA"/>
</dbReference>
<dbReference type="Proteomes" id="UP000307720">
    <property type="component" value="Unassembled WGS sequence"/>
</dbReference>
<evidence type="ECO:0000313" key="1">
    <source>
        <dbReference type="EMBL" id="TGX98399.1"/>
    </source>
</evidence>
<gene>
    <name evidence="1" type="ORF">E5357_09280</name>
</gene>
<reference evidence="1" key="1">
    <citation type="submission" date="2019-04" db="EMBL/GenBank/DDBJ databases">
        <title>Microbes associate with the intestines of laboratory mice.</title>
        <authorList>
            <person name="Navarre W."/>
            <person name="Wong E."/>
            <person name="Huang K."/>
            <person name="Tropini C."/>
            <person name="Ng K."/>
            <person name="Yu B."/>
        </authorList>
    </citation>
    <scope>NUCLEOTIDE SEQUENCE</scope>
    <source>
        <strain evidence="1">NM72_1-8</strain>
    </source>
</reference>
<proteinExistence type="predicted"/>
<accession>A0AC61QZ83</accession>
<organism evidence="1 2">
    <name type="scientific">Hominisplanchenecus murintestinalis</name>
    <dbReference type="NCBI Taxonomy" id="2941517"/>
    <lineage>
        <taxon>Bacteria</taxon>
        <taxon>Bacillati</taxon>
        <taxon>Bacillota</taxon>
        <taxon>Clostridia</taxon>
        <taxon>Lachnospirales</taxon>
        <taxon>Lachnospiraceae</taxon>
        <taxon>Hominisplanchenecus</taxon>
    </lineage>
</organism>
<evidence type="ECO:0000313" key="2">
    <source>
        <dbReference type="Proteomes" id="UP000307720"/>
    </source>
</evidence>
<sequence>MKMKKNSIWYTLPALVLCIGAFFTPVTAYAKGGGDTTPPSISAELSGDTLHIEADDEDSGVDAVYIGTKRINYRVDHAIDVEFEDYAGTETETVGVYAIDFAGNQSEVVEVKNPHYEGTADTEAENSAEPNPFTPAGQASVLDNATDGDGKEFYTFITPEENVFYLVIDNQRDSENVYFLNAVTEDDLMALAEKGEKSGAESESVVPEVAVCTCTDKCEAGMVNTSCPVCKNDLSACTGKEQAPPETEEPAKEETKKGSGGAFIFVLLAALAVGGAGYYFKIYKPKHDLDDAEDLDELLEDEDEAEVNEDSDGQDMAVEAGMDMDAAAYDDYPEDDDPDGEPEQEGMEE</sequence>
<name>A0AC61QZ83_9FIRM</name>
<keyword evidence="2" id="KW-1185">Reference proteome</keyword>
<comment type="caution">
    <text evidence="1">The sequence shown here is derived from an EMBL/GenBank/DDBJ whole genome shotgun (WGS) entry which is preliminary data.</text>
</comment>
<protein>
    <submittedName>
        <fullName evidence="1">DUF4366 domain-containing protein</fullName>
    </submittedName>
</protein>